<sequence>MSSNVPDYVLTLLSSFGDITHRTMFGGRGIFCKGVFFAYYINETLYLRAGRDGGAQFKLMGLQCYRAANKNGLSKTRLYPVPQAWLWEPSKLFLDEVKKSLEEATRSQSDRYRHKKNPQRVRDLANMTLTKERMLKTVGILSVSELISSGPALSFVLLSQSYSNLSYRLLYELEGAINNNYWSVVSVERRKELVSELEVLNSIAAKGDVRQAQTEAYQAAHN</sequence>
<evidence type="ECO:0000313" key="4">
    <source>
        <dbReference type="Proteomes" id="UP000726777"/>
    </source>
</evidence>
<dbReference type="EMBL" id="JACVHL010000048">
    <property type="protein sequence ID" value="MCC3808355.1"/>
    <property type="molecule type" value="Genomic_DNA"/>
</dbReference>
<evidence type="ECO:0000259" key="1">
    <source>
        <dbReference type="Pfam" id="PF04993"/>
    </source>
</evidence>
<reference evidence="3" key="1">
    <citation type="submission" date="2020-09" db="EMBL/GenBank/DDBJ databases">
        <title>Genome sequence of Vibrio parahaemolyticus isolates.</title>
        <authorList>
            <person name="Hammerl J.A."/>
            <person name="Strauch E."/>
        </authorList>
    </citation>
    <scope>NUCLEOTIDE SEQUENCE</scope>
    <source>
        <strain evidence="3">17-VB00146</strain>
    </source>
</reference>
<feature type="domain" description="TfoX N-terminal" evidence="1">
    <location>
        <begin position="12"/>
        <end position="104"/>
    </location>
</feature>
<dbReference type="Gene3D" id="1.10.150.20">
    <property type="entry name" value="5' to 3' exonuclease, C-terminal subdomain"/>
    <property type="match status" value="1"/>
</dbReference>
<dbReference type="Pfam" id="PF04993">
    <property type="entry name" value="TfoX_N"/>
    <property type="match status" value="1"/>
</dbReference>
<dbReference type="InterPro" id="IPR047525">
    <property type="entry name" value="TfoX-like"/>
</dbReference>
<dbReference type="PIRSF" id="PIRSF028788">
    <property type="entry name" value="TfoX_Sxy"/>
    <property type="match status" value="1"/>
</dbReference>
<dbReference type="Pfam" id="PF04994">
    <property type="entry name" value="TfoX_C"/>
    <property type="match status" value="1"/>
</dbReference>
<protein>
    <submittedName>
        <fullName evidence="3">TfoX/Sxy family DNA transformation protein</fullName>
    </submittedName>
</protein>
<organism evidence="3 4">
    <name type="scientific">Vibrio parahaemolyticus</name>
    <dbReference type="NCBI Taxonomy" id="670"/>
    <lineage>
        <taxon>Bacteria</taxon>
        <taxon>Pseudomonadati</taxon>
        <taxon>Pseudomonadota</taxon>
        <taxon>Gammaproteobacteria</taxon>
        <taxon>Vibrionales</taxon>
        <taxon>Vibrionaceae</taxon>
        <taxon>Vibrio</taxon>
    </lineage>
</organism>
<dbReference type="InterPro" id="IPR026256">
    <property type="entry name" value="TfoX-like_gammaprotbact"/>
</dbReference>
<dbReference type="SUPFAM" id="SSF159894">
    <property type="entry name" value="YgaC/TfoX-N like"/>
    <property type="match status" value="1"/>
</dbReference>
<name>A0A9Q3UIV5_VIBPH</name>
<accession>A0A9Q3UIV5</accession>
<dbReference type="RefSeq" id="WP_079881789.1">
    <property type="nucleotide sequence ID" value="NZ_CP064041.1"/>
</dbReference>
<dbReference type="AlphaFoldDB" id="A0A9Q3UIV5"/>
<dbReference type="Proteomes" id="UP000726777">
    <property type="component" value="Unassembled WGS sequence"/>
</dbReference>
<gene>
    <name evidence="3" type="ORF">IB292_25480</name>
</gene>
<evidence type="ECO:0000259" key="2">
    <source>
        <dbReference type="Pfam" id="PF04994"/>
    </source>
</evidence>
<dbReference type="PANTHER" id="PTHR36121">
    <property type="entry name" value="PROTEIN SXY"/>
    <property type="match status" value="1"/>
</dbReference>
<comment type="caution">
    <text evidence="3">The sequence shown here is derived from an EMBL/GenBank/DDBJ whole genome shotgun (WGS) entry which is preliminary data.</text>
</comment>
<dbReference type="Gene3D" id="3.30.1460.30">
    <property type="entry name" value="YgaC/TfoX-N like chaperone"/>
    <property type="match status" value="1"/>
</dbReference>
<feature type="domain" description="TfoX C-terminal" evidence="2">
    <location>
        <begin position="118"/>
        <end position="196"/>
    </location>
</feature>
<dbReference type="InterPro" id="IPR007076">
    <property type="entry name" value="TfoX_N"/>
</dbReference>
<dbReference type="GO" id="GO:0030420">
    <property type="term" value="P:establishment of competence for transformation"/>
    <property type="evidence" value="ECO:0007669"/>
    <property type="project" value="InterPro"/>
</dbReference>
<evidence type="ECO:0000313" key="3">
    <source>
        <dbReference type="EMBL" id="MCC3808355.1"/>
    </source>
</evidence>
<dbReference type="InterPro" id="IPR007077">
    <property type="entry name" value="TfoX_C"/>
</dbReference>
<dbReference type="PANTHER" id="PTHR36121:SF1">
    <property type="entry name" value="PROTEIN SXY"/>
    <property type="match status" value="1"/>
</dbReference>
<proteinExistence type="predicted"/>